<reference evidence="1 2" key="1">
    <citation type="submission" date="2018-11" db="EMBL/GenBank/DDBJ databases">
        <authorList>
            <consortium name="Pathogen Informatics"/>
        </authorList>
    </citation>
    <scope>NUCLEOTIDE SEQUENCE [LARGE SCALE GENOMIC DNA]</scope>
</reference>
<organism evidence="1 2">
    <name type="scientific">Dibothriocephalus latus</name>
    <name type="common">Fish tapeworm</name>
    <name type="synonym">Diphyllobothrium latum</name>
    <dbReference type="NCBI Taxonomy" id="60516"/>
    <lineage>
        <taxon>Eukaryota</taxon>
        <taxon>Metazoa</taxon>
        <taxon>Spiralia</taxon>
        <taxon>Lophotrochozoa</taxon>
        <taxon>Platyhelminthes</taxon>
        <taxon>Cestoda</taxon>
        <taxon>Eucestoda</taxon>
        <taxon>Diphyllobothriidea</taxon>
        <taxon>Diphyllobothriidae</taxon>
        <taxon>Dibothriocephalus</taxon>
    </lineage>
</organism>
<keyword evidence="2" id="KW-1185">Reference proteome</keyword>
<accession>A0A3P7PIT5</accession>
<evidence type="ECO:0000313" key="2">
    <source>
        <dbReference type="Proteomes" id="UP000281553"/>
    </source>
</evidence>
<gene>
    <name evidence="1" type="ORF">DILT_LOCUS19425</name>
</gene>
<dbReference type="AlphaFoldDB" id="A0A3P7PIT5"/>
<evidence type="ECO:0000313" key="1">
    <source>
        <dbReference type="EMBL" id="VDN44767.1"/>
    </source>
</evidence>
<dbReference type="EMBL" id="UYRU01112999">
    <property type="protein sequence ID" value="VDN44767.1"/>
    <property type="molecule type" value="Genomic_DNA"/>
</dbReference>
<dbReference type="Proteomes" id="UP000281553">
    <property type="component" value="Unassembled WGS sequence"/>
</dbReference>
<protein>
    <submittedName>
        <fullName evidence="1">Uncharacterized protein</fullName>
    </submittedName>
</protein>
<name>A0A3P7PIT5_DIBLA</name>
<sequence>MLPPILTALSKHQIPERDRLNLLDDHFALIFMEEGDECIRNTVECHYMALKKKPF</sequence>
<proteinExistence type="predicted"/>
<dbReference type="OrthoDB" id="275509at2759"/>